<reference evidence="4 5" key="1">
    <citation type="journal article" date="2018" name="Cell">
        <title>The Chara Genome: Secondary Complexity and Implications for Plant Terrestrialization.</title>
        <authorList>
            <person name="Nishiyama T."/>
            <person name="Sakayama H."/>
            <person name="Vries J.D."/>
            <person name="Buschmann H."/>
            <person name="Saint-Marcoux D."/>
            <person name="Ullrich K.K."/>
            <person name="Haas F.B."/>
            <person name="Vanderstraeten L."/>
            <person name="Becker D."/>
            <person name="Lang D."/>
            <person name="Vosolsobe S."/>
            <person name="Rombauts S."/>
            <person name="Wilhelmsson P.K.I."/>
            <person name="Janitza P."/>
            <person name="Kern R."/>
            <person name="Heyl A."/>
            <person name="Rumpler F."/>
            <person name="Villalobos L.I.A.C."/>
            <person name="Clay J.M."/>
            <person name="Skokan R."/>
            <person name="Toyoda A."/>
            <person name="Suzuki Y."/>
            <person name="Kagoshima H."/>
            <person name="Schijlen E."/>
            <person name="Tajeshwar N."/>
            <person name="Catarino B."/>
            <person name="Hetherington A.J."/>
            <person name="Saltykova A."/>
            <person name="Bonnot C."/>
            <person name="Breuninger H."/>
            <person name="Symeonidi A."/>
            <person name="Radhakrishnan G.V."/>
            <person name="Van Nieuwerburgh F."/>
            <person name="Deforce D."/>
            <person name="Chang C."/>
            <person name="Karol K.G."/>
            <person name="Hedrich R."/>
            <person name="Ulvskov P."/>
            <person name="Glockner G."/>
            <person name="Delwiche C.F."/>
            <person name="Petrasek J."/>
            <person name="Van de Peer Y."/>
            <person name="Friml J."/>
            <person name="Beilby M."/>
            <person name="Dolan L."/>
            <person name="Kohara Y."/>
            <person name="Sugano S."/>
            <person name="Fujiyama A."/>
            <person name="Delaux P.-M."/>
            <person name="Quint M."/>
            <person name="TheiBen G."/>
            <person name="Hagemann M."/>
            <person name="Harholt J."/>
            <person name="Dunand C."/>
            <person name="Zachgo S."/>
            <person name="Langdale J."/>
            <person name="Maumus F."/>
            <person name="Straeten D.V.D."/>
            <person name="Gould S.B."/>
            <person name="Rensing S.A."/>
        </authorList>
    </citation>
    <scope>NUCLEOTIDE SEQUENCE [LARGE SCALE GENOMIC DNA]</scope>
    <source>
        <strain evidence="4 5">S276</strain>
    </source>
</reference>
<sequence length="731" mass="81439">MEATVSLCRPSNVGGGGGGGHYGVLCRSDRSGSQKGWNHKLPSNPSSVSLPRHCSQRILLQKCRSHLKLESTFWGCEHMSLLVHERGVKKETWACSSSSSSSSSSLQSTISSSSPSSSSSSSSSSSTSSSTSSTSTSSLFSSLGVRTMKGLRNRTVMAVNGRMTTGRRRNGRVMAAAAAVSTGLTTVRCGRKRKLREGFGNTEECLQGQFFLLMSLTCREGTRKHLHPSRGDLQVCAASRAKRTGVQRSKARRKHLFGAGSEDSKAKEEEKPQLTNLQRKIKKKMRLEGLDPRRALKLITSIRNVVTNRLEDVYETLDRWAAWDIDFPLSHTKKAITILRSEEDWERVLQVSEWMVAKGYGKTLNTYLLMLMAYDKLSRVEDAEKLFETIREENPKNVSRMIWCTMLSIFLRRGRYDKMEKLWELMMTRSVAGKLPAYAVGGPLAHLQETKNVKFWVRGSVFCKPDEVVLNLVVEGFVRAGDLKKAERVLDIWGQEGFEIRRGRRILKEAKDRRLERYEVKQLRKQGGNKDADSEGADGAADQGDVSPAGVDEKIEARKRALELVKMVERLPNTKTAFYNAMNAWAEEPGQFSLSTIRRAISILRSERRWRKLVQIIRWLMDTGRKMPSNSYNLLMLSYAKLGRVDDVGRLSAKMKTMGPARIGSSGVPKEEHDGADNGEAQSGATVSDLEKATVQTPAGESLFVEKDSEGETKKGEAPMMQELWSAETGG</sequence>
<dbReference type="Gramene" id="GBG62924">
    <property type="protein sequence ID" value="GBG62924"/>
    <property type="gene ID" value="CBR_g34295"/>
</dbReference>
<dbReference type="InterPro" id="IPR002885">
    <property type="entry name" value="PPR_rpt"/>
</dbReference>
<dbReference type="PANTHER" id="PTHR46782:SF1">
    <property type="entry name" value="OS01G0757700 PROTEIN"/>
    <property type="match status" value="1"/>
</dbReference>
<proteinExistence type="predicted"/>
<organism evidence="4 5">
    <name type="scientific">Chara braunii</name>
    <name type="common">Braun's stonewort</name>
    <dbReference type="NCBI Taxonomy" id="69332"/>
    <lineage>
        <taxon>Eukaryota</taxon>
        <taxon>Viridiplantae</taxon>
        <taxon>Streptophyta</taxon>
        <taxon>Charophyceae</taxon>
        <taxon>Charales</taxon>
        <taxon>Characeae</taxon>
        <taxon>Chara</taxon>
    </lineage>
</organism>
<name>A0A388JYN6_CHABU</name>
<gene>
    <name evidence="4" type="ORF">CBR_g34295</name>
</gene>
<keyword evidence="1" id="KW-0677">Repeat</keyword>
<dbReference type="InterPro" id="IPR044646">
    <property type="entry name" value="EMB1417-like"/>
</dbReference>
<feature type="compositionally biased region" description="Basic and acidic residues" evidence="3">
    <location>
        <begin position="704"/>
        <end position="717"/>
    </location>
</feature>
<dbReference type="OrthoDB" id="2014168at2759"/>
<feature type="compositionally biased region" description="Basic and acidic residues" evidence="3">
    <location>
        <begin position="262"/>
        <end position="272"/>
    </location>
</feature>
<dbReference type="Pfam" id="PF01535">
    <property type="entry name" value="PPR"/>
    <property type="match status" value="3"/>
</dbReference>
<dbReference type="Gene3D" id="1.25.40.10">
    <property type="entry name" value="Tetratricopeptide repeat domain"/>
    <property type="match status" value="2"/>
</dbReference>
<dbReference type="NCBIfam" id="TIGR00756">
    <property type="entry name" value="PPR"/>
    <property type="match status" value="1"/>
</dbReference>
<dbReference type="Proteomes" id="UP000265515">
    <property type="component" value="Unassembled WGS sequence"/>
</dbReference>
<feature type="compositionally biased region" description="Basic residues" evidence="3">
    <location>
        <begin position="247"/>
        <end position="256"/>
    </location>
</feature>
<feature type="region of interest" description="Disordered" evidence="3">
    <location>
        <begin position="659"/>
        <end position="731"/>
    </location>
</feature>
<evidence type="ECO:0000256" key="2">
    <source>
        <dbReference type="PROSITE-ProRule" id="PRU00708"/>
    </source>
</evidence>
<dbReference type="PROSITE" id="PS51375">
    <property type="entry name" value="PPR"/>
    <property type="match status" value="1"/>
</dbReference>
<dbReference type="InterPro" id="IPR011990">
    <property type="entry name" value="TPR-like_helical_dom_sf"/>
</dbReference>
<dbReference type="EMBL" id="BFEA01000033">
    <property type="protein sequence ID" value="GBG62924.1"/>
    <property type="molecule type" value="Genomic_DNA"/>
</dbReference>
<feature type="region of interest" description="Disordered" evidence="3">
    <location>
        <begin position="247"/>
        <end position="273"/>
    </location>
</feature>
<evidence type="ECO:0008006" key="6">
    <source>
        <dbReference type="Google" id="ProtNLM"/>
    </source>
</evidence>
<dbReference type="AlphaFoldDB" id="A0A388JYN6"/>
<evidence type="ECO:0000313" key="4">
    <source>
        <dbReference type="EMBL" id="GBG62924.1"/>
    </source>
</evidence>
<protein>
    <recommendedName>
        <fullName evidence="6">Pentacotripeptide-repeat region of PRORP domain-containing protein</fullName>
    </recommendedName>
</protein>
<comment type="caution">
    <text evidence="4">The sequence shown here is derived from an EMBL/GenBank/DDBJ whole genome shotgun (WGS) entry which is preliminary data.</text>
</comment>
<dbReference type="PANTHER" id="PTHR46782">
    <property type="entry name" value="OS01G0757700 PROTEIN"/>
    <property type="match status" value="1"/>
</dbReference>
<accession>A0A388JYN6</accession>
<keyword evidence="5" id="KW-1185">Reference proteome</keyword>
<feature type="repeat" description="PPR" evidence="2">
    <location>
        <begin position="466"/>
        <end position="500"/>
    </location>
</feature>
<feature type="region of interest" description="Disordered" evidence="3">
    <location>
        <begin position="524"/>
        <end position="549"/>
    </location>
</feature>
<feature type="compositionally biased region" description="Basic and acidic residues" evidence="3">
    <location>
        <begin position="524"/>
        <end position="533"/>
    </location>
</feature>
<evidence type="ECO:0000256" key="3">
    <source>
        <dbReference type="SAM" id="MobiDB-lite"/>
    </source>
</evidence>
<evidence type="ECO:0000256" key="1">
    <source>
        <dbReference type="ARBA" id="ARBA00022737"/>
    </source>
</evidence>
<feature type="region of interest" description="Disordered" evidence="3">
    <location>
        <begin position="97"/>
        <end position="138"/>
    </location>
</feature>
<evidence type="ECO:0000313" key="5">
    <source>
        <dbReference type="Proteomes" id="UP000265515"/>
    </source>
</evidence>